<evidence type="ECO:0000256" key="2">
    <source>
        <dbReference type="ARBA" id="ARBA00010704"/>
    </source>
</evidence>
<comment type="caution">
    <text evidence="6">The sequence shown here is derived from an EMBL/GenBank/DDBJ whole genome shotgun (WGS) entry which is preliminary data.</text>
</comment>
<proteinExistence type="inferred from homology"/>
<organism evidence="6 7">
    <name type="scientific">Mikania micrantha</name>
    <name type="common">bitter vine</name>
    <dbReference type="NCBI Taxonomy" id="192012"/>
    <lineage>
        <taxon>Eukaryota</taxon>
        <taxon>Viridiplantae</taxon>
        <taxon>Streptophyta</taxon>
        <taxon>Embryophyta</taxon>
        <taxon>Tracheophyta</taxon>
        <taxon>Spermatophyta</taxon>
        <taxon>Magnoliopsida</taxon>
        <taxon>eudicotyledons</taxon>
        <taxon>Gunneridae</taxon>
        <taxon>Pentapetalae</taxon>
        <taxon>asterids</taxon>
        <taxon>campanulids</taxon>
        <taxon>Asterales</taxon>
        <taxon>Asteraceae</taxon>
        <taxon>Asteroideae</taxon>
        <taxon>Heliantheae alliance</taxon>
        <taxon>Eupatorieae</taxon>
        <taxon>Mikania</taxon>
    </lineage>
</organism>
<dbReference type="GO" id="GO:0005768">
    <property type="term" value="C:endosome"/>
    <property type="evidence" value="ECO:0007669"/>
    <property type="project" value="UniProtKB-SubCell"/>
</dbReference>
<protein>
    <submittedName>
        <fullName evidence="6">Uncharacterized protein</fullName>
    </submittedName>
</protein>
<name>A0A5N6LZR4_9ASTR</name>
<dbReference type="EMBL" id="SZYD01000017">
    <property type="protein sequence ID" value="KAD3067041.1"/>
    <property type="molecule type" value="Genomic_DNA"/>
</dbReference>
<evidence type="ECO:0000313" key="7">
    <source>
        <dbReference type="Proteomes" id="UP000326396"/>
    </source>
</evidence>
<evidence type="ECO:0000313" key="6">
    <source>
        <dbReference type="EMBL" id="KAD3067041.1"/>
    </source>
</evidence>
<accession>A0A5N6LZR4</accession>
<gene>
    <name evidence="6" type="ORF">E3N88_34921</name>
</gene>
<dbReference type="GO" id="GO:0032456">
    <property type="term" value="P:endocytic recycling"/>
    <property type="evidence" value="ECO:0007669"/>
    <property type="project" value="InterPro"/>
</dbReference>
<keyword evidence="5" id="KW-0653">Protein transport</keyword>
<dbReference type="GO" id="GO:0015031">
    <property type="term" value="P:protein transport"/>
    <property type="evidence" value="ECO:0007669"/>
    <property type="project" value="UniProtKB-KW"/>
</dbReference>
<dbReference type="OrthoDB" id="1734063at2759"/>
<comment type="subcellular location">
    <subcellularLocation>
        <location evidence="1">Endosome</location>
    </subcellularLocation>
</comment>
<keyword evidence="4" id="KW-0967">Endosome</keyword>
<dbReference type="InterPro" id="IPR029705">
    <property type="entry name" value="VPS35L"/>
</dbReference>
<evidence type="ECO:0000256" key="5">
    <source>
        <dbReference type="ARBA" id="ARBA00022927"/>
    </source>
</evidence>
<sequence length="946" mass="107317">MAKKKAFTPLLYLAYLSKARREGRKLTLRKKGLLFYFDSNLRKGREDIPHLIDLYPGWRALSDLALRSSFPDHVNVEFFDPLRGLSAEILEPVEDMTVAEKHSSSQSTSHLLTKEWTSFNKLLMQRFPVPKMISISALSSKTIKGKKAIGEVPANMQSDELNDTEKLTERGFKNVSQQEYIKRLHELKDEIMRSWQSDDRVTSLKLSIKVVARLLMDTCVAQFYPTLFVLATDIMDMLGDMVWERIREKSVFADDGTKICTLSDHFEADSISLEAKETCNNWFRKIASIHELLPRIYLELAIFPCWRFLQNDVMDNLMRMVMMIRGVADPLASAYCRFFLIHCAQKLPQRDAGHLVTCVSDQNIILGQIVSIKENKYGNFLGDHKLLISLIEPTIEFTMRCIFKDPNQIADMIVRLELGKSPLELHGKAPWISIILHYILKELPTEVVYSNALEFLHLVECSSDFSFDQCLNYKMLGLKLCEGIDQLNTVDAVTNEVIQAATKRKILDEYLKILDAYMDIILHYNMDRSLSSLLSEIFERLCNEVVSENELASLQSIVVKLVTHFEDMKYVFDLNCFVDILDVMHGSSRSIVCMHILTNATKIDRIDDPTTIKLLFDVAQSLHDNIGFLNSKHDDHQQAELLVARFVRKVDHGMELDRHLTFLVKCRGVFSSMNDLKEILVHSSNLLATRALRERKNNLSFIKSCITFNEVTIPCIPSYARQLILYLETAEVSLFGGLISHSDGLLDSAVCCLQNVYLVDGLQKSNEDADGIVSSIRKLCGFLVLVPGNLEQGAMYIPKKILSLLDSQSWITPKLRIRVLCSLLSLSATFAQNELPYHAIHEKVIGNDRLFLGDAMYSQELGSLSSIILHNMVNTIPQEPSQAMRGKLALEACNCIALFFKGNSEILSECSKLMEIAASCLGGDDKYLQWTINFVHKQAPIFVGGG</sequence>
<comment type="similarity">
    <text evidence="2">Belongs to the VPS35L family.</text>
</comment>
<dbReference type="Proteomes" id="UP000326396">
    <property type="component" value="Linkage Group LG7"/>
</dbReference>
<keyword evidence="7" id="KW-1185">Reference proteome</keyword>
<evidence type="ECO:0000256" key="3">
    <source>
        <dbReference type="ARBA" id="ARBA00022448"/>
    </source>
</evidence>
<evidence type="ECO:0000256" key="4">
    <source>
        <dbReference type="ARBA" id="ARBA00022753"/>
    </source>
</evidence>
<evidence type="ECO:0000256" key="1">
    <source>
        <dbReference type="ARBA" id="ARBA00004177"/>
    </source>
</evidence>
<dbReference type="PANTHER" id="PTHR13673:SF0">
    <property type="entry name" value="VPS35 ENDOSOMAL PROTEIN-SORTING FACTOR-LIKE"/>
    <property type="match status" value="1"/>
</dbReference>
<reference evidence="6 7" key="1">
    <citation type="submission" date="2019-05" db="EMBL/GenBank/DDBJ databases">
        <title>Mikania micrantha, genome provides insights into the molecular mechanism of rapid growth.</title>
        <authorList>
            <person name="Liu B."/>
        </authorList>
    </citation>
    <scope>NUCLEOTIDE SEQUENCE [LARGE SCALE GENOMIC DNA]</scope>
    <source>
        <strain evidence="6">NLD-2019</strain>
        <tissue evidence="6">Leaf</tissue>
    </source>
</reference>
<keyword evidence="3" id="KW-0813">Transport</keyword>
<dbReference type="AlphaFoldDB" id="A0A5N6LZR4"/>
<dbReference type="PANTHER" id="PTHR13673">
    <property type="entry name" value="ESOPHAGEAL CANCER ASSOCIATED PROTEIN"/>
    <property type="match status" value="1"/>
</dbReference>